<proteinExistence type="inferred from homology"/>
<dbReference type="EMBL" id="CP022987">
    <property type="protein sequence ID" value="QAA95676.1"/>
    <property type="molecule type" value="Genomic_DNA"/>
</dbReference>
<dbReference type="Gene3D" id="3.40.50.720">
    <property type="entry name" value="NAD(P)-binding Rossmann-like Domain"/>
    <property type="match status" value="1"/>
</dbReference>
<keyword evidence="5" id="KW-1185">Reference proteome</keyword>
<evidence type="ECO:0000313" key="5">
    <source>
        <dbReference type="Proteomes" id="UP000283474"/>
    </source>
</evidence>
<evidence type="ECO:0000313" key="4">
    <source>
        <dbReference type="EMBL" id="QAA95676.1"/>
    </source>
</evidence>
<dbReference type="OrthoDB" id="9810734at2"/>
<dbReference type="Pfam" id="PF00106">
    <property type="entry name" value="adh_short"/>
    <property type="match status" value="1"/>
</dbReference>
<accession>A0A451FSZ0</accession>
<keyword evidence="2" id="KW-0560">Oxidoreductase</keyword>
<dbReference type="InterPro" id="IPR002347">
    <property type="entry name" value="SDR_fam"/>
</dbReference>
<dbReference type="GO" id="GO:0016491">
    <property type="term" value="F:oxidoreductase activity"/>
    <property type="evidence" value="ECO:0007669"/>
    <property type="project" value="UniProtKB-KW"/>
</dbReference>
<dbReference type="PRINTS" id="PR00080">
    <property type="entry name" value="SDRFAMILY"/>
</dbReference>
<comment type="similarity">
    <text evidence="1 3">Belongs to the short-chain dehydrogenases/reductases (SDR) family.</text>
</comment>
<name>A0A451FSZ0_9BURK</name>
<evidence type="ECO:0000256" key="3">
    <source>
        <dbReference type="RuleBase" id="RU000363"/>
    </source>
</evidence>
<dbReference type="AlphaFoldDB" id="A0A451FSZ0"/>
<evidence type="ECO:0000256" key="2">
    <source>
        <dbReference type="ARBA" id="ARBA00023002"/>
    </source>
</evidence>
<dbReference type="SUPFAM" id="SSF51735">
    <property type="entry name" value="NAD(P)-binding Rossmann-fold domains"/>
    <property type="match status" value="1"/>
</dbReference>
<dbReference type="Proteomes" id="UP000283474">
    <property type="component" value="Chromosome"/>
</dbReference>
<protein>
    <submittedName>
        <fullName evidence="4">Oxidoreductase</fullName>
    </submittedName>
</protein>
<dbReference type="InterPro" id="IPR036291">
    <property type="entry name" value="NAD(P)-bd_dom_sf"/>
</dbReference>
<organism evidence="4 5">
    <name type="scientific">Pollutimonas thiosulfatoxidans</name>
    <dbReference type="NCBI Taxonomy" id="2028345"/>
    <lineage>
        <taxon>Bacteria</taxon>
        <taxon>Pseudomonadati</taxon>
        <taxon>Pseudomonadota</taxon>
        <taxon>Betaproteobacteria</taxon>
        <taxon>Burkholderiales</taxon>
        <taxon>Alcaligenaceae</taxon>
        <taxon>Pollutimonas</taxon>
    </lineage>
</organism>
<evidence type="ECO:0000256" key="1">
    <source>
        <dbReference type="ARBA" id="ARBA00006484"/>
    </source>
</evidence>
<dbReference type="KEGG" id="pus:CKA81_16290"/>
<sequence>MQSAGNTILITGGGSGIGRELARRFNDLGNTVIVAGRSMAPLQETIADRQNMHAYTLDVDDPTAISTFSQQVVKQHPELNVLINNAGIMRFEDLSKARDLDDAEAQITTNLLGPIRLTNALINHLTTRANPVVVNVSSGLAFVSRSDAGTYGASKAAIHSYTLSLREQLKGQVKVIEIIPPAVQTELTPGQSSREDYMPLDDFMDGVMGLFAQQPTPDEIVVPQAGFLRWAEREGRFDDVFGRLNAQAIRNKAAATVS</sequence>
<dbReference type="PANTHER" id="PTHR44169:SF6">
    <property type="entry name" value="NADPH-DEPENDENT 1-ACYLDIHYDROXYACETONE PHOSPHATE REDUCTASE"/>
    <property type="match status" value="1"/>
</dbReference>
<gene>
    <name evidence="4" type="ORF">CKA81_16290</name>
</gene>
<dbReference type="PANTHER" id="PTHR44169">
    <property type="entry name" value="NADPH-DEPENDENT 1-ACYLDIHYDROXYACETONE PHOSPHATE REDUCTASE"/>
    <property type="match status" value="1"/>
</dbReference>
<dbReference type="PRINTS" id="PR00081">
    <property type="entry name" value="GDHRDH"/>
</dbReference>
<reference evidence="4 5" key="1">
    <citation type="submission" date="2017-08" db="EMBL/GenBank/DDBJ databases">
        <authorList>
            <person name="Park S.-J."/>
            <person name="Kim H."/>
        </authorList>
    </citation>
    <scope>NUCLEOTIDE SEQUENCE [LARGE SCALE GENOMIC DNA]</scope>
    <source>
        <strain evidence="5">ye3</strain>
    </source>
</reference>
<dbReference type="PROSITE" id="PS00061">
    <property type="entry name" value="ADH_SHORT"/>
    <property type="match status" value="1"/>
</dbReference>
<dbReference type="InterPro" id="IPR020904">
    <property type="entry name" value="Sc_DH/Rdtase_CS"/>
</dbReference>